<keyword evidence="2" id="KW-1185">Reference proteome</keyword>
<accession>A0A9P7SF76</accession>
<reference evidence="1 2" key="1">
    <citation type="journal article" date="2020" name="bioRxiv">
        <title>Whole genome comparisons of ergot fungi reveals the divergence and evolution of species within the genus Claviceps are the result of varying mechanisms driving genome evolution and host range expansion.</title>
        <authorList>
            <person name="Wyka S.A."/>
            <person name="Mondo S.J."/>
            <person name="Liu M."/>
            <person name="Dettman J."/>
            <person name="Nalam V."/>
            <person name="Broders K.D."/>
        </authorList>
    </citation>
    <scope>NUCLEOTIDE SEQUENCE [LARGE SCALE GENOMIC DNA]</scope>
    <source>
        <strain evidence="1 2">CCC 1485</strain>
    </source>
</reference>
<organism evidence="1 2">
    <name type="scientific">Claviceps pazoutovae</name>
    <dbReference type="NCBI Taxonomy" id="1649127"/>
    <lineage>
        <taxon>Eukaryota</taxon>
        <taxon>Fungi</taxon>
        <taxon>Dikarya</taxon>
        <taxon>Ascomycota</taxon>
        <taxon>Pezizomycotina</taxon>
        <taxon>Sordariomycetes</taxon>
        <taxon>Hypocreomycetidae</taxon>
        <taxon>Hypocreales</taxon>
        <taxon>Clavicipitaceae</taxon>
        <taxon>Claviceps</taxon>
    </lineage>
</organism>
<dbReference type="OrthoDB" id="5979581at2759"/>
<sequence length="113" mass="13681">MPPLWWSRWEERPKWYPEDDRPLSQACAVWSWERTFEEWVQNARRHWKMETLAEDEVEALMKLLRCMLAWKPILRPDTSKVQESEWMTRWALPAYQKGLRGSLPSPNTQCPAH</sequence>
<dbReference type="SUPFAM" id="SSF56112">
    <property type="entry name" value="Protein kinase-like (PK-like)"/>
    <property type="match status" value="1"/>
</dbReference>
<dbReference type="AlphaFoldDB" id="A0A9P7SF76"/>
<proteinExistence type="predicted"/>
<evidence type="ECO:0000313" key="1">
    <source>
        <dbReference type="EMBL" id="KAG5932012.1"/>
    </source>
</evidence>
<gene>
    <name evidence="1" type="ORF">E4U60_005544</name>
</gene>
<dbReference type="Proteomes" id="UP000706124">
    <property type="component" value="Unassembled WGS sequence"/>
</dbReference>
<evidence type="ECO:0000313" key="2">
    <source>
        <dbReference type="Proteomes" id="UP000706124"/>
    </source>
</evidence>
<dbReference type="InterPro" id="IPR011009">
    <property type="entry name" value="Kinase-like_dom_sf"/>
</dbReference>
<name>A0A9P7SF76_9HYPO</name>
<comment type="caution">
    <text evidence="1">The sequence shown here is derived from an EMBL/GenBank/DDBJ whole genome shotgun (WGS) entry which is preliminary data.</text>
</comment>
<protein>
    <submittedName>
        <fullName evidence="1">Uncharacterized protein</fullName>
    </submittedName>
</protein>
<dbReference type="EMBL" id="SRPO01000495">
    <property type="protein sequence ID" value="KAG5932012.1"/>
    <property type="molecule type" value="Genomic_DNA"/>
</dbReference>